<accession>A0A165K912</accession>
<dbReference type="EMBL" id="KV425948">
    <property type="protein sequence ID" value="KZV95980.1"/>
    <property type="molecule type" value="Genomic_DNA"/>
</dbReference>
<dbReference type="STRING" id="1314781.A0A165K912"/>
<keyword evidence="6 8" id="KW-1133">Transmembrane helix</keyword>
<evidence type="ECO:0000256" key="6">
    <source>
        <dbReference type="ARBA" id="ARBA00022989"/>
    </source>
</evidence>
<keyword evidence="8" id="KW-0256">Endoplasmic reticulum</keyword>
<evidence type="ECO:0000256" key="1">
    <source>
        <dbReference type="ARBA" id="ARBA00004141"/>
    </source>
</evidence>
<evidence type="ECO:0000256" key="3">
    <source>
        <dbReference type="ARBA" id="ARBA00007559"/>
    </source>
</evidence>
<evidence type="ECO:0000256" key="4">
    <source>
        <dbReference type="ARBA" id="ARBA00022502"/>
    </source>
</evidence>
<feature type="transmembrane region" description="Helical" evidence="8">
    <location>
        <begin position="400"/>
        <end position="418"/>
    </location>
</feature>
<evidence type="ECO:0000256" key="8">
    <source>
        <dbReference type="RuleBase" id="RU280819"/>
    </source>
</evidence>
<gene>
    <name evidence="10" type="ORF">EXIGLDRAFT_609822</name>
</gene>
<dbReference type="InterPro" id="IPR009447">
    <property type="entry name" value="PIGW/GWT1"/>
</dbReference>
<keyword evidence="4 8" id="KW-0337">GPI-anchor biosynthesis</keyword>
<feature type="transmembrane region" description="Helical" evidence="8">
    <location>
        <begin position="50"/>
        <end position="70"/>
    </location>
</feature>
<evidence type="ECO:0000313" key="11">
    <source>
        <dbReference type="Proteomes" id="UP000077266"/>
    </source>
</evidence>
<feature type="transmembrane region" description="Helical" evidence="8">
    <location>
        <begin position="304"/>
        <end position="325"/>
    </location>
</feature>
<feature type="transmembrane region" description="Helical" evidence="8">
    <location>
        <begin position="237"/>
        <end position="255"/>
    </location>
</feature>
<feature type="transmembrane region" description="Helical" evidence="8">
    <location>
        <begin position="463"/>
        <end position="482"/>
    </location>
</feature>
<dbReference type="Proteomes" id="UP000077266">
    <property type="component" value="Unassembled WGS sequence"/>
</dbReference>
<dbReference type="AlphaFoldDB" id="A0A165K912"/>
<dbReference type="UniPathway" id="UPA00196"/>
<keyword evidence="8" id="KW-0012">Acyltransferase</keyword>
<dbReference type="InParanoid" id="A0A165K912"/>
<comment type="subcellular location">
    <subcellularLocation>
        <location evidence="8">Endoplasmic reticulum membrane</location>
        <topology evidence="8">Multi-pass membrane protein</topology>
    </subcellularLocation>
    <subcellularLocation>
        <location evidence="1">Membrane</location>
        <topology evidence="1">Multi-pass membrane protein</topology>
    </subcellularLocation>
</comment>
<feature type="region of interest" description="Disordered" evidence="9">
    <location>
        <begin position="339"/>
        <end position="361"/>
    </location>
</feature>
<evidence type="ECO:0000256" key="2">
    <source>
        <dbReference type="ARBA" id="ARBA00004687"/>
    </source>
</evidence>
<organism evidence="10 11">
    <name type="scientific">Exidia glandulosa HHB12029</name>
    <dbReference type="NCBI Taxonomy" id="1314781"/>
    <lineage>
        <taxon>Eukaryota</taxon>
        <taxon>Fungi</taxon>
        <taxon>Dikarya</taxon>
        <taxon>Basidiomycota</taxon>
        <taxon>Agaricomycotina</taxon>
        <taxon>Agaricomycetes</taxon>
        <taxon>Auriculariales</taxon>
        <taxon>Exidiaceae</taxon>
        <taxon>Exidia</taxon>
    </lineage>
</organism>
<keyword evidence="8" id="KW-0808">Transferase</keyword>
<comment type="function">
    <text evidence="8">A acetyltransferase, which acetylates the inositol ring of phosphatidylinositol during biosynthesis of GPI-anchor.</text>
</comment>
<name>A0A165K912_EXIGL</name>
<feature type="transmembrane region" description="Helical" evidence="8">
    <location>
        <begin position="12"/>
        <end position="38"/>
    </location>
</feature>
<dbReference type="Pfam" id="PF06423">
    <property type="entry name" value="GWT1"/>
    <property type="match status" value="1"/>
</dbReference>
<dbReference type="GO" id="GO:0072659">
    <property type="term" value="P:protein localization to plasma membrane"/>
    <property type="evidence" value="ECO:0007669"/>
    <property type="project" value="TreeGrafter"/>
</dbReference>
<dbReference type="OrthoDB" id="15270at2759"/>
<dbReference type="PIRSF" id="PIRSF017321">
    <property type="entry name" value="GWT1"/>
    <property type="match status" value="1"/>
</dbReference>
<feature type="region of interest" description="Disordered" evidence="9">
    <location>
        <begin position="428"/>
        <end position="447"/>
    </location>
</feature>
<evidence type="ECO:0000313" key="10">
    <source>
        <dbReference type="EMBL" id="KZV95980.1"/>
    </source>
</evidence>
<dbReference type="GO" id="GO:0006506">
    <property type="term" value="P:GPI anchor biosynthetic process"/>
    <property type="evidence" value="ECO:0007669"/>
    <property type="project" value="UniProtKB-UniPathway"/>
</dbReference>
<comment type="similarity">
    <text evidence="3 8">Belongs to the PIGW family.</text>
</comment>
<proteinExistence type="inferred from homology"/>
<keyword evidence="7 8" id="KW-0472">Membrane</keyword>
<feature type="transmembrane region" description="Helical" evidence="8">
    <location>
        <begin position="262"/>
        <end position="284"/>
    </location>
</feature>
<dbReference type="FunCoup" id="A0A165K912">
    <property type="interactions" value="135"/>
</dbReference>
<protein>
    <recommendedName>
        <fullName evidence="8">GPI-anchored wall transfer protein</fullName>
        <ecNumber evidence="8">2.3.-.-</ecNumber>
    </recommendedName>
</protein>
<dbReference type="GO" id="GO:0005789">
    <property type="term" value="C:endoplasmic reticulum membrane"/>
    <property type="evidence" value="ECO:0007669"/>
    <property type="project" value="UniProtKB-SubCell"/>
</dbReference>
<feature type="compositionally biased region" description="Basic and acidic residues" evidence="9">
    <location>
        <begin position="430"/>
        <end position="442"/>
    </location>
</feature>
<feature type="transmembrane region" description="Helical" evidence="8">
    <location>
        <begin position="368"/>
        <end position="388"/>
    </location>
</feature>
<dbReference type="PANTHER" id="PTHR20661">
    <property type="entry name" value="PHOSPHATIDYLINOSITOL-GLYCAN BIOSYNTHESIS CLASS W PROTEIN"/>
    <property type="match status" value="1"/>
</dbReference>
<feature type="transmembrane region" description="Helical" evidence="8">
    <location>
        <begin position="488"/>
        <end position="508"/>
    </location>
</feature>
<evidence type="ECO:0000256" key="7">
    <source>
        <dbReference type="ARBA" id="ARBA00023136"/>
    </source>
</evidence>
<reference evidence="10 11" key="1">
    <citation type="journal article" date="2016" name="Mol. Biol. Evol.">
        <title>Comparative Genomics of Early-Diverging Mushroom-Forming Fungi Provides Insights into the Origins of Lignocellulose Decay Capabilities.</title>
        <authorList>
            <person name="Nagy L.G."/>
            <person name="Riley R."/>
            <person name="Tritt A."/>
            <person name="Adam C."/>
            <person name="Daum C."/>
            <person name="Floudas D."/>
            <person name="Sun H."/>
            <person name="Yadav J.S."/>
            <person name="Pangilinan J."/>
            <person name="Larsson K.H."/>
            <person name="Matsuura K."/>
            <person name="Barry K."/>
            <person name="Labutti K."/>
            <person name="Kuo R."/>
            <person name="Ohm R.A."/>
            <person name="Bhattacharya S.S."/>
            <person name="Shirouzu T."/>
            <person name="Yoshinaga Y."/>
            <person name="Martin F.M."/>
            <person name="Grigoriev I.V."/>
            <person name="Hibbett D.S."/>
        </authorList>
    </citation>
    <scope>NUCLEOTIDE SEQUENCE [LARGE SCALE GENOMIC DNA]</scope>
    <source>
        <strain evidence="10 11">HHB12029</strain>
    </source>
</reference>
<keyword evidence="11" id="KW-1185">Reference proteome</keyword>
<keyword evidence="5 8" id="KW-0812">Transmembrane</keyword>
<feature type="transmembrane region" description="Helical" evidence="8">
    <location>
        <begin position="170"/>
        <end position="188"/>
    </location>
</feature>
<evidence type="ECO:0000256" key="5">
    <source>
        <dbReference type="ARBA" id="ARBA00022692"/>
    </source>
</evidence>
<dbReference type="EC" id="2.3.-.-" evidence="8"/>
<sequence length="516" mass="56479">MNSDNYKEAKVAFVSGVVGSSITQINLISLVSFISIGVHADVIRSRTPRPVSFVLEWTILVLPVLLSVTLFAHRPLLLSALTLAAQWPLTHIVSRFPHTRPSSEKKAQSSYDAPASGPRSLAALSSYRAHMMLLTTLAILAVDFPVFPRFLAKCESFGTSMSFIVGQMDLGVGAFVFSQGVVSAIPILKDPAYLDAPLLPKLFVAIRKVAPLAALGLVRVLLVKGTDYPEHVTEYGVHWNFFLTLAILPPLQILLHGAIARMHIASIALGILAVHQSALSFTPLQSFALNAPRTDLFSMNREGIISLPGYLAIHLLGLLTGMIVIPPTPSHFRRARRQLKQNEDPNEPTRPLPRLDAPRDNSKTSTELLSYSFLFWTFVVGIVFARGNDVVSRRLANMPYVLWTAAYNTTAIGIYILLEMLQHITAPRPPPRDESKDADLHEPPPPQVAQAPALFEAINRNGLLVFLFANVMTGLVNLSMKTMYAGDALAMIVLCVYSLAVCGVAWALRGKRVISL</sequence>
<dbReference type="GO" id="GO:0032216">
    <property type="term" value="F:glucosaminyl-phosphatidylinositol O-acyltransferase activity"/>
    <property type="evidence" value="ECO:0007669"/>
    <property type="project" value="TreeGrafter"/>
</dbReference>
<dbReference type="PANTHER" id="PTHR20661:SF0">
    <property type="entry name" value="PHOSPHATIDYLINOSITOL-GLYCAN BIOSYNTHESIS CLASS W PROTEIN"/>
    <property type="match status" value="1"/>
</dbReference>
<feature type="transmembrane region" description="Helical" evidence="8">
    <location>
        <begin position="129"/>
        <end position="150"/>
    </location>
</feature>
<evidence type="ECO:0000256" key="9">
    <source>
        <dbReference type="SAM" id="MobiDB-lite"/>
    </source>
</evidence>
<comment type="pathway">
    <text evidence="2 8">Glycolipid biosynthesis; glycosylphosphatidylinositol-anchor biosynthesis.</text>
</comment>